<evidence type="ECO:0000256" key="7">
    <source>
        <dbReference type="SAM" id="MobiDB-lite"/>
    </source>
</evidence>
<evidence type="ECO:0000256" key="5">
    <source>
        <dbReference type="ARBA" id="ARBA00023237"/>
    </source>
</evidence>
<dbReference type="NCBIfam" id="NF047847">
    <property type="entry name" value="SS_mature_LptM"/>
    <property type="match status" value="1"/>
</dbReference>
<evidence type="ECO:0000256" key="4">
    <source>
        <dbReference type="ARBA" id="ARBA00023139"/>
    </source>
</evidence>
<protein>
    <recommendedName>
        <fullName evidence="10">Lipoprotein</fullName>
    </recommendedName>
</protein>
<evidence type="ECO:0008006" key="10">
    <source>
        <dbReference type="Google" id="ProtNLM"/>
    </source>
</evidence>
<proteinExistence type="predicted"/>
<keyword evidence="3" id="KW-0472">Membrane</keyword>
<dbReference type="AlphaFoldDB" id="A0A4S5BFH5"/>
<organism evidence="8 9">
    <name type="scientific">Lampropedia aestuarii</name>
    <dbReference type="NCBI Taxonomy" id="2562762"/>
    <lineage>
        <taxon>Bacteria</taxon>
        <taxon>Pseudomonadati</taxon>
        <taxon>Pseudomonadota</taxon>
        <taxon>Betaproteobacteria</taxon>
        <taxon>Burkholderiales</taxon>
        <taxon>Comamonadaceae</taxon>
        <taxon>Lampropedia</taxon>
    </lineage>
</organism>
<evidence type="ECO:0000313" key="8">
    <source>
        <dbReference type="EMBL" id="THJ30749.1"/>
    </source>
</evidence>
<comment type="caution">
    <text evidence="8">The sequence shown here is derived from an EMBL/GenBank/DDBJ whole genome shotgun (WGS) entry which is preliminary data.</text>
</comment>
<dbReference type="InterPro" id="IPR032831">
    <property type="entry name" value="LptM_cons"/>
</dbReference>
<name>A0A4S5BFH5_9BURK</name>
<accession>A0A4S5BFH5</accession>
<keyword evidence="6" id="KW-0449">Lipoprotein</keyword>
<reference evidence="8 9" key="1">
    <citation type="submission" date="2019-04" db="EMBL/GenBank/DDBJ databases">
        <title>Lampropedia sp YIM MLB12 draf genome.</title>
        <authorList>
            <person name="Wang Y.-X."/>
        </authorList>
    </citation>
    <scope>NUCLEOTIDE SEQUENCE [LARGE SCALE GENOMIC DNA]</scope>
    <source>
        <strain evidence="8 9">YIM MLB12</strain>
    </source>
</reference>
<dbReference type="GO" id="GO:0009279">
    <property type="term" value="C:cell outer membrane"/>
    <property type="evidence" value="ECO:0007669"/>
    <property type="project" value="UniProtKB-SubCell"/>
</dbReference>
<evidence type="ECO:0000256" key="3">
    <source>
        <dbReference type="ARBA" id="ARBA00023136"/>
    </source>
</evidence>
<dbReference type="Pfam" id="PF13627">
    <property type="entry name" value="LptM_cons"/>
    <property type="match status" value="1"/>
</dbReference>
<evidence type="ECO:0000256" key="6">
    <source>
        <dbReference type="ARBA" id="ARBA00023288"/>
    </source>
</evidence>
<comment type="subcellular location">
    <subcellularLocation>
        <location evidence="1">Cell outer membrane</location>
        <topology evidence="1">Lipid-anchor</topology>
    </subcellularLocation>
</comment>
<dbReference type="Proteomes" id="UP000306236">
    <property type="component" value="Unassembled WGS sequence"/>
</dbReference>
<keyword evidence="5" id="KW-0998">Cell outer membrane</keyword>
<feature type="region of interest" description="Disordered" evidence="7">
    <location>
        <begin position="31"/>
        <end position="52"/>
    </location>
</feature>
<evidence type="ECO:0000256" key="1">
    <source>
        <dbReference type="ARBA" id="ARBA00004459"/>
    </source>
</evidence>
<keyword evidence="4" id="KW-0564">Palmitate</keyword>
<keyword evidence="2" id="KW-0732">Signal</keyword>
<dbReference type="OrthoDB" id="8550022at2"/>
<sequence>MGLAALILVALTACGQTGPLYMPNDTKSNVPLPADGSSGSGVLITLPEDGVQ</sequence>
<dbReference type="EMBL" id="SSWX01000035">
    <property type="protein sequence ID" value="THJ30749.1"/>
    <property type="molecule type" value="Genomic_DNA"/>
</dbReference>
<evidence type="ECO:0000313" key="9">
    <source>
        <dbReference type="Proteomes" id="UP000306236"/>
    </source>
</evidence>
<evidence type="ECO:0000256" key="2">
    <source>
        <dbReference type="ARBA" id="ARBA00022729"/>
    </source>
</evidence>
<keyword evidence="9" id="KW-1185">Reference proteome</keyword>
<gene>
    <name evidence="8" type="ORF">E8K88_17170</name>
</gene>